<proteinExistence type="predicted"/>
<comment type="caution">
    <text evidence="2">The sequence shown here is derived from an EMBL/GenBank/DDBJ whole genome shotgun (WGS) entry which is preliminary data.</text>
</comment>
<organism evidence="2 3">
    <name type="scientific">Nocardia nova</name>
    <dbReference type="NCBI Taxonomy" id="37330"/>
    <lineage>
        <taxon>Bacteria</taxon>
        <taxon>Bacillati</taxon>
        <taxon>Actinomycetota</taxon>
        <taxon>Actinomycetes</taxon>
        <taxon>Mycobacteriales</taxon>
        <taxon>Nocardiaceae</taxon>
        <taxon>Nocardia</taxon>
    </lineage>
</organism>
<evidence type="ECO:0000313" key="3">
    <source>
        <dbReference type="Proteomes" id="UP000239874"/>
    </source>
</evidence>
<dbReference type="AlphaFoldDB" id="A0A2S6AMA6"/>
<feature type="region of interest" description="Disordered" evidence="1">
    <location>
        <begin position="18"/>
        <end position="55"/>
    </location>
</feature>
<evidence type="ECO:0000256" key="1">
    <source>
        <dbReference type="SAM" id="MobiDB-lite"/>
    </source>
</evidence>
<dbReference type="Proteomes" id="UP000239874">
    <property type="component" value="Unassembled WGS sequence"/>
</dbReference>
<gene>
    <name evidence="2" type="ORF">C5E45_19980</name>
</gene>
<name>A0A2S6AMA6_9NOCA</name>
<reference evidence="2 3" key="1">
    <citation type="submission" date="2018-02" db="EMBL/GenBank/DDBJ databases">
        <title>8 Nocardia nova and 1 Nocardia cyriacigeorgica strain used for evolution to TMP-SMX.</title>
        <authorList>
            <person name="Mehta H."/>
            <person name="Weng J."/>
            <person name="Shamoo Y."/>
        </authorList>
    </citation>
    <scope>NUCLEOTIDE SEQUENCE [LARGE SCALE GENOMIC DNA]</scope>
    <source>
        <strain evidence="2 3">MDA3139</strain>
    </source>
</reference>
<sequence>MTLIDVRVFDEPDHETTLARIGDGPGEVIHSPVPKQCATPGWRSKASPVPGSEDERFENSYAPLLSALLPANSG</sequence>
<dbReference type="EMBL" id="PSZC01000014">
    <property type="protein sequence ID" value="PPJ36336.1"/>
    <property type="molecule type" value="Genomic_DNA"/>
</dbReference>
<protein>
    <submittedName>
        <fullName evidence="2">Uncharacterized protein</fullName>
    </submittedName>
</protein>
<accession>A0A2S6AMA6</accession>
<evidence type="ECO:0000313" key="2">
    <source>
        <dbReference type="EMBL" id="PPJ36336.1"/>
    </source>
</evidence>